<dbReference type="SUPFAM" id="SSF55874">
    <property type="entry name" value="ATPase domain of HSP90 chaperone/DNA topoisomerase II/histidine kinase"/>
    <property type="match status" value="1"/>
</dbReference>
<dbReference type="SUPFAM" id="SSF47226">
    <property type="entry name" value="Histidine-containing phosphotransfer domain, HPT domain"/>
    <property type="match status" value="1"/>
</dbReference>
<evidence type="ECO:0000256" key="6">
    <source>
        <dbReference type="ARBA" id="ARBA00023012"/>
    </source>
</evidence>
<dbReference type="Gene3D" id="1.10.287.560">
    <property type="entry name" value="Histidine kinase CheA-like, homodimeric domain"/>
    <property type="match status" value="1"/>
</dbReference>
<keyword evidence="6" id="KW-0902">Two-component regulatory system</keyword>
<evidence type="ECO:0000256" key="2">
    <source>
        <dbReference type="ARBA" id="ARBA00012438"/>
    </source>
</evidence>
<organism evidence="12 13">
    <name type="scientific">Marinomonas colpomeniae</name>
    <dbReference type="NCBI Taxonomy" id="2774408"/>
    <lineage>
        <taxon>Bacteria</taxon>
        <taxon>Pseudomonadati</taxon>
        <taxon>Pseudomonadota</taxon>
        <taxon>Gammaproteobacteria</taxon>
        <taxon>Oceanospirillales</taxon>
        <taxon>Oceanospirillaceae</taxon>
        <taxon>Marinomonas</taxon>
    </lineage>
</organism>
<keyword evidence="13" id="KW-1185">Reference proteome</keyword>
<feature type="region of interest" description="Disordered" evidence="8">
    <location>
        <begin position="212"/>
        <end position="283"/>
    </location>
</feature>
<evidence type="ECO:0000313" key="12">
    <source>
        <dbReference type="EMBL" id="MBD5769844.1"/>
    </source>
</evidence>
<dbReference type="Gene3D" id="2.30.30.40">
    <property type="entry name" value="SH3 Domains"/>
    <property type="match status" value="1"/>
</dbReference>
<dbReference type="CDD" id="cd00731">
    <property type="entry name" value="CheA_reg"/>
    <property type="match status" value="1"/>
</dbReference>
<feature type="modified residue" description="Phosphohistidine" evidence="7">
    <location>
        <position position="49"/>
    </location>
</feature>
<dbReference type="InterPro" id="IPR037006">
    <property type="entry name" value="CheA-like_homodim_sf"/>
</dbReference>
<dbReference type="SUPFAM" id="SSF50341">
    <property type="entry name" value="CheW-like"/>
    <property type="match status" value="1"/>
</dbReference>
<dbReference type="PROSITE" id="PS50894">
    <property type="entry name" value="HPT"/>
    <property type="match status" value="1"/>
</dbReference>
<dbReference type="InterPro" id="IPR036890">
    <property type="entry name" value="HATPase_C_sf"/>
</dbReference>
<evidence type="ECO:0000256" key="8">
    <source>
        <dbReference type="SAM" id="MobiDB-lite"/>
    </source>
</evidence>
<feature type="domain" description="CheW-like" evidence="10">
    <location>
        <begin position="603"/>
        <end position="738"/>
    </location>
</feature>
<feature type="compositionally biased region" description="Acidic residues" evidence="8">
    <location>
        <begin position="131"/>
        <end position="143"/>
    </location>
</feature>
<dbReference type="PROSITE" id="PS50851">
    <property type="entry name" value="CHEW"/>
    <property type="match status" value="1"/>
</dbReference>
<feature type="domain" description="HPt" evidence="11">
    <location>
        <begin position="2"/>
        <end position="106"/>
    </location>
</feature>
<dbReference type="Pfam" id="PF02895">
    <property type="entry name" value="H-kinase_dim"/>
    <property type="match status" value="1"/>
</dbReference>
<dbReference type="PROSITE" id="PS50109">
    <property type="entry name" value="HIS_KIN"/>
    <property type="match status" value="1"/>
</dbReference>
<evidence type="ECO:0000256" key="7">
    <source>
        <dbReference type="PROSITE-ProRule" id="PRU00110"/>
    </source>
</evidence>
<dbReference type="PANTHER" id="PTHR43395">
    <property type="entry name" value="SENSOR HISTIDINE KINASE CHEA"/>
    <property type="match status" value="1"/>
</dbReference>
<dbReference type="InterPro" id="IPR004105">
    <property type="entry name" value="CheA-like_dim"/>
</dbReference>
<dbReference type="PRINTS" id="PR00344">
    <property type="entry name" value="BCTRLSENSOR"/>
</dbReference>
<evidence type="ECO:0000259" key="11">
    <source>
        <dbReference type="PROSITE" id="PS50894"/>
    </source>
</evidence>
<dbReference type="InterPro" id="IPR051315">
    <property type="entry name" value="Bact_Chemotaxis_CheA"/>
</dbReference>
<dbReference type="SMART" id="SM00073">
    <property type="entry name" value="HPT"/>
    <property type="match status" value="1"/>
</dbReference>
<keyword evidence="5" id="KW-0418">Kinase</keyword>
<dbReference type="InterPro" id="IPR004358">
    <property type="entry name" value="Sig_transdc_His_kin-like_C"/>
</dbReference>
<dbReference type="InterPro" id="IPR036061">
    <property type="entry name" value="CheW-like_dom_sf"/>
</dbReference>
<dbReference type="InterPro" id="IPR036097">
    <property type="entry name" value="HisK_dim/P_sf"/>
</dbReference>
<dbReference type="Pfam" id="PF02518">
    <property type="entry name" value="HATPase_c"/>
    <property type="match status" value="1"/>
</dbReference>
<accession>A0ABR8NUX6</accession>
<reference evidence="12 13" key="1">
    <citation type="submission" date="2020-09" db="EMBL/GenBank/DDBJ databases">
        <title>Marinomonas sp. nov., isolated from the cysticercosis algae of Qingdao, China.</title>
        <authorList>
            <person name="Sun X."/>
        </authorList>
    </citation>
    <scope>NUCLEOTIDE SEQUENCE [LARGE SCALE GENOMIC DNA]</scope>
    <source>
        <strain evidence="12 13">SM2066</strain>
    </source>
</reference>
<evidence type="ECO:0000313" key="13">
    <source>
        <dbReference type="Proteomes" id="UP000604161"/>
    </source>
</evidence>
<evidence type="ECO:0000256" key="5">
    <source>
        <dbReference type="ARBA" id="ARBA00022777"/>
    </source>
</evidence>
<evidence type="ECO:0000259" key="10">
    <source>
        <dbReference type="PROSITE" id="PS50851"/>
    </source>
</evidence>
<dbReference type="PANTHER" id="PTHR43395:SF1">
    <property type="entry name" value="CHEMOTAXIS PROTEIN CHEA"/>
    <property type="match status" value="1"/>
</dbReference>
<feature type="region of interest" description="Disordered" evidence="8">
    <location>
        <begin position="295"/>
        <end position="345"/>
    </location>
</feature>
<feature type="compositionally biased region" description="Acidic residues" evidence="8">
    <location>
        <begin position="234"/>
        <end position="245"/>
    </location>
</feature>
<dbReference type="CDD" id="cd16916">
    <property type="entry name" value="HATPase_CheA-like"/>
    <property type="match status" value="1"/>
</dbReference>
<gene>
    <name evidence="12" type="ORF">IF202_02165</name>
</gene>
<dbReference type="InterPro" id="IPR005467">
    <property type="entry name" value="His_kinase_dom"/>
</dbReference>
<dbReference type="Pfam" id="PF01584">
    <property type="entry name" value="CheW"/>
    <property type="match status" value="1"/>
</dbReference>
<feature type="region of interest" description="Disordered" evidence="8">
    <location>
        <begin position="127"/>
        <end position="148"/>
    </location>
</feature>
<dbReference type="Gene3D" id="3.30.565.10">
    <property type="entry name" value="Histidine kinase-like ATPase, C-terminal domain"/>
    <property type="match status" value="1"/>
</dbReference>
<dbReference type="EMBL" id="JACYFC010000001">
    <property type="protein sequence ID" value="MBD5769844.1"/>
    <property type="molecule type" value="Genomic_DNA"/>
</dbReference>
<evidence type="ECO:0000256" key="1">
    <source>
        <dbReference type="ARBA" id="ARBA00000085"/>
    </source>
</evidence>
<dbReference type="SMART" id="SM00260">
    <property type="entry name" value="CheW"/>
    <property type="match status" value="1"/>
</dbReference>
<dbReference type="InterPro" id="IPR036641">
    <property type="entry name" value="HPT_dom_sf"/>
</dbReference>
<sequence length="739" mass="79467">MSFELDEEILQDFLVEAGEILEQLSEQLVDLENNPEDKPLLNAIFRGFHTVKGGAGFLQLTALVDCCHYAENVFDILRNGQRHIDSDLMDIVLQALDAVNEMFDAVRAGAEPERASPELIEALKAYSTAPTEEELSGGSEEADVPAGHDVDLEEVSVSDSTDAEPADISDDEFESLLDALGDTSNDAPKVSEAPKSDDDITEDEFDALLNQLHGGNAPGIEDKAAEKKATPPESSDDITEDEFEQLLDKLHGEDGSTEKKSSGKSKDSDGASVPPPGAGDLITDDEFESLLDSLQGQGDTKKADSPSVAKPTPKTEKPKPAPKPIPKKAPVKAAEPDVAATKEKGPNVPVVQEATVRVDTKRLDDIMNMVGELVLVRNRLVRLGLQSEDESMGKAVSNLDVVTGDLQNAVMKTRMQPIKKVFGRFPRVVRDLARNMKKEVNLILRGEDTDLDKNLVEALADPLVHLVRNSVDHGVEGPDAREAKGKPRVGTVILSAEQEGDHILLSIDDDGAGMDANHLRGIAVNKGLMDADAADRLSDEEAFNLIFAPGFSTKVEITDVSGRGVGMDVVKTKISQLNGTLEIKSVLGQGSRFIIKVPLTLAIMPTLMVTLADQAFAFPLVSVNEIFHLDLKKTNIVDGQQVVVIRGKTLPIFHLKSWLVKGSSKDDLPSDAHVVVVQVGINEVGFVVDQLVGQEEVVIKPLGKMLQGTAGVAGATITGDGRIALILDVPSMLKTYASR</sequence>
<keyword evidence="4" id="KW-0808">Transferase</keyword>
<dbReference type="Pfam" id="PF01627">
    <property type="entry name" value="Hpt"/>
    <property type="match status" value="1"/>
</dbReference>
<feature type="region of interest" description="Disordered" evidence="8">
    <location>
        <begin position="180"/>
        <end position="199"/>
    </location>
</feature>
<evidence type="ECO:0000256" key="3">
    <source>
        <dbReference type="ARBA" id="ARBA00022553"/>
    </source>
</evidence>
<proteinExistence type="predicted"/>
<dbReference type="Gene3D" id="1.20.120.160">
    <property type="entry name" value="HPT domain"/>
    <property type="match status" value="1"/>
</dbReference>
<dbReference type="InterPro" id="IPR003594">
    <property type="entry name" value="HATPase_dom"/>
</dbReference>
<feature type="compositionally biased region" description="Basic and acidic residues" evidence="8">
    <location>
        <begin position="220"/>
        <end position="230"/>
    </location>
</feature>
<dbReference type="Proteomes" id="UP000604161">
    <property type="component" value="Unassembled WGS sequence"/>
</dbReference>
<comment type="catalytic activity">
    <reaction evidence="1">
        <text>ATP + protein L-histidine = ADP + protein N-phospho-L-histidine.</text>
        <dbReference type="EC" id="2.7.13.3"/>
    </reaction>
</comment>
<feature type="domain" description="Histidine kinase" evidence="9">
    <location>
        <begin position="385"/>
        <end position="601"/>
    </location>
</feature>
<dbReference type="CDD" id="cd00088">
    <property type="entry name" value="HPT"/>
    <property type="match status" value="1"/>
</dbReference>
<dbReference type="InterPro" id="IPR002545">
    <property type="entry name" value="CheW-lke_dom"/>
</dbReference>
<feature type="compositionally biased region" description="Basic and acidic residues" evidence="8">
    <location>
        <begin position="246"/>
        <end position="269"/>
    </location>
</feature>
<dbReference type="SMART" id="SM00387">
    <property type="entry name" value="HATPase_c"/>
    <property type="match status" value="1"/>
</dbReference>
<keyword evidence="3 7" id="KW-0597">Phosphoprotein</keyword>
<dbReference type="InterPro" id="IPR008207">
    <property type="entry name" value="Sig_transdc_His_kin_Hpt_dom"/>
</dbReference>
<dbReference type="SMART" id="SM01231">
    <property type="entry name" value="H-kinase_dim"/>
    <property type="match status" value="1"/>
</dbReference>
<evidence type="ECO:0000256" key="4">
    <source>
        <dbReference type="ARBA" id="ARBA00022679"/>
    </source>
</evidence>
<dbReference type="SUPFAM" id="SSF47384">
    <property type="entry name" value="Homodimeric domain of signal transducing histidine kinase"/>
    <property type="match status" value="1"/>
</dbReference>
<evidence type="ECO:0000259" key="9">
    <source>
        <dbReference type="PROSITE" id="PS50109"/>
    </source>
</evidence>
<protein>
    <recommendedName>
        <fullName evidence="2">histidine kinase</fullName>
        <ecNumber evidence="2">2.7.13.3</ecNumber>
    </recommendedName>
</protein>
<dbReference type="RefSeq" id="WP_191593225.1">
    <property type="nucleotide sequence ID" value="NZ_JACYFC010000001.1"/>
</dbReference>
<comment type="caution">
    <text evidence="12">The sequence shown here is derived from an EMBL/GenBank/DDBJ whole genome shotgun (WGS) entry which is preliminary data.</text>
</comment>
<name>A0ABR8NUX6_9GAMM</name>
<dbReference type="EC" id="2.7.13.3" evidence="2"/>